<evidence type="ECO:0000256" key="2">
    <source>
        <dbReference type="ARBA" id="ARBA00010876"/>
    </source>
</evidence>
<dbReference type="CDD" id="cd02022">
    <property type="entry name" value="DPCK"/>
    <property type="match status" value="1"/>
</dbReference>
<keyword evidence="6 12" id="KW-0413">Isomerase</keyword>
<evidence type="ECO:0000256" key="3">
    <source>
        <dbReference type="ARBA" id="ARBA00022741"/>
    </source>
</evidence>
<dbReference type="HAMAP" id="MF_00376">
    <property type="entry name" value="Dephospho_CoA_kinase"/>
    <property type="match status" value="1"/>
</dbReference>
<evidence type="ECO:0000313" key="12">
    <source>
        <dbReference type="EMBL" id="ABM28985.1"/>
    </source>
</evidence>
<keyword evidence="10" id="KW-0694">RNA-binding</keyword>
<evidence type="ECO:0000256" key="1">
    <source>
        <dbReference type="ARBA" id="ARBA00009018"/>
    </source>
</evidence>
<keyword evidence="4 7" id="KW-0067">ATP-binding</keyword>
<gene>
    <name evidence="7" type="primary">coaE</name>
    <name evidence="12" type="ordered locus">Dvul_1969</name>
</gene>
<dbReference type="KEGG" id="dvl:Dvul_1969"/>
<protein>
    <recommendedName>
        <fullName evidence="7 8">Dephospho-CoA kinase</fullName>
        <ecNumber evidence="7 8">2.7.1.24</ecNumber>
    </recommendedName>
    <alternativeName>
        <fullName evidence="7">Dephosphocoenzyme A kinase</fullName>
    </alternativeName>
</protein>
<accession>A0A0H3A8P3</accession>
<reference evidence="13" key="1">
    <citation type="journal article" date="2009" name="Environ. Microbiol.">
        <title>Contribution of mobile genetic elements to Desulfovibrio vulgaris genome plasticity.</title>
        <authorList>
            <person name="Walker C.B."/>
            <person name="Stolyar S."/>
            <person name="Chivian D."/>
            <person name="Pinel N."/>
            <person name="Gabster J.A."/>
            <person name="Dehal P.S."/>
            <person name="He Z."/>
            <person name="Yang Z.K."/>
            <person name="Yen H.C."/>
            <person name="Zhou J."/>
            <person name="Wall J.D."/>
            <person name="Hazen T.C."/>
            <person name="Arkin A.P."/>
            <person name="Stahl D.A."/>
        </authorList>
    </citation>
    <scope>NUCLEOTIDE SEQUENCE [LARGE SCALE GENOMIC DNA]</scope>
    <source>
        <strain evidence="13">DP4</strain>
    </source>
</reference>
<keyword evidence="5 7" id="KW-0173">Coenzyme A biosynthesis</keyword>
<dbReference type="InterPro" id="IPR001977">
    <property type="entry name" value="Depp_CoAkinase"/>
</dbReference>
<dbReference type="UniPathway" id="UPA00241">
    <property type="reaction ID" value="UER00356"/>
</dbReference>
<dbReference type="InterPro" id="IPR036986">
    <property type="entry name" value="S4_RNA-bd_sf"/>
</dbReference>
<dbReference type="InterPro" id="IPR006145">
    <property type="entry name" value="PsdUridine_synth_RsuA/RluA"/>
</dbReference>
<dbReference type="NCBIfam" id="TIGR00005">
    <property type="entry name" value="rluA_subfam"/>
    <property type="match status" value="1"/>
</dbReference>
<dbReference type="Gene3D" id="3.40.50.300">
    <property type="entry name" value="P-loop containing nucleotide triphosphate hydrolases"/>
    <property type="match status" value="1"/>
</dbReference>
<dbReference type="AlphaFoldDB" id="A0A0H3A8P3"/>
<dbReference type="CDD" id="cd00165">
    <property type="entry name" value="S4"/>
    <property type="match status" value="1"/>
</dbReference>
<comment type="similarity">
    <text evidence="1 7">Belongs to the CoaE family.</text>
</comment>
<dbReference type="InterPro" id="IPR050188">
    <property type="entry name" value="RluA_PseudoU_synthase"/>
</dbReference>
<dbReference type="PROSITE" id="PS50889">
    <property type="entry name" value="S4"/>
    <property type="match status" value="1"/>
</dbReference>
<dbReference type="PROSITE" id="PS01129">
    <property type="entry name" value="PSI_RLU"/>
    <property type="match status" value="1"/>
</dbReference>
<dbReference type="NCBIfam" id="TIGR00152">
    <property type="entry name" value="dephospho-CoA kinase"/>
    <property type="match status" value="1"/>
</dbReference>
<proteinExistence type="inferred from homology"/>
<organism evidence="12 13">
    <name type="scientific">Nitratidesulfovibrio vulgaris (strain DP4)</name>
    <name type="common">Desulfovibrio vulgaris</name>
    <dbReference type="NCBI Taxonomy" id="391774"/>
    <lineage>
        <taxon>Bacteria</taxon>
        <taxon>Pseudomonadati</taxon>
        <taxon>Thermodesulfobacteriota</taxon>
        <taxon>Desulfovibrionia</taxon>
        <taxon>Desulfovibrionales</taxon>
        <taxon>Desulfovibrionaceae</taxon>
        <taxon>Nitratidesulfovibrio</taxon>
    </lineage>
</organism>
<dbReference type="Gene3D" id="3.10.290.10">
    <property type="entry name" value="RNA-binding S4 domain"/>
    <property type="match status" value="1"/>
</dbReference>
<comment type="subcellular location">
    <subcellularLocation>
        <location evidence="7">Cytoplasm</location>
    </subcellularLocation>
</comment>
<dbReference type="Pfam" id="PF01479">
    <property type="entry name" value="S4"/>
    <property type="match status" value="1"/>
</dbReference>
<comment type="similarity">
    <text evidence="2">Belongs to the pseudouridine synthase RluA family.</text>
</comment>
<dbReference type="GO" id="GO:0005524">
    <property type="term" value="F:ATP binding"/>
    <property type="evidence" value="ECO:0007669"/>
    <property type="project" value="UniProtKB-UniRule"/>
</dbReference>
<keyword evidence="7" id="KW-0963">Cytoplasm</keyword>
<dbReference type="GO" id="GO:0120159">
    <property type="term" value="F:rRNA pseudouridine synthase activity"/>
    <property type="evidence" value="ECO:0007669"/>
    <property type="project" value="UniProtKB-ARBA"/>
</dbReference>
<dbReference type="EC" id="2.7.1.24" evidence="7 8"/>
<evidence type="ECO:0000313" key="13">
    <source>
        <dbReference type="Proteomes" id="UP000009173"/>
    </source>
</evidence>
<feature type="domain" description="RNA-binding S4" evidence="11">
    <location>
        <begin position="26"/>
        <end position="94"/>
    </location>
</feature>
<sequence length="541" mass="59540">MQNTQTALSGKEQAHSLTVPAGMRNERLDRFLGEALSHTDLSREKIKRAIRDGQCTVDGTVCTTPSTRLRSGQRVELAIAPAATAVEPEEGDLTIIHRDEHLLVIDKPAGLTVHPCPSCPEGTLVHRLVHHFDALRAQEGFRPGIVHRIDKDTSGLLLVALSEGVRLKLSEAFAERTVEKEYLALVHGVPPATGEVDAPIGRHPTHKVRMAVVKGGKPARSEWRVLHAAPEGHYALVAVRIHSGRTHQIRVHMAHAGFPLWGDQLYGPGTPARLREQGYGARQMLHAWRLAFTHPVTGERLRFTCPPPQDFPDLAVALARRMTRVVITGSPGCGKSALLHCLQDRGVPTWSADAAVAALYEPGADGWHCLRGRFGDRFVPDDSAPVDRRALLAAMQTEPGLRREVEQMVHPLVRHDMEAFYTRHAETGAPVAVAEVPLFLEAGWRSGDGSCDVLAGVACPERERMHRLTEIRGWTPETIAAMTAWQWPDEDKMRACDMLIDNGGSLEDLSGETGRFIAALDARREAAEARLAEELHDIWKD</sequence>
<dbReference type="InterPro" id="IPR006225">
    <property type="entry name" value="PsdUridine_synth_RluC/D"/>
</dbReference>
<evidence type="ECO:0000256" key="4">
    <source>
        <dbReference type="ARBA" id="ARBA00022840"/>
    </source>
</evidence>
<comment type="pathway">
    <text evidence="7">Cofactor biosynthesis; coenzyme A biosynthesis; CoA from (R)-pantothenate: step 5/5.</text>
</comment>
<dbReference type="Pfam" id="PF00849">
    <property type="entry name" value="PseudoU_synth_2"/>
    <property type="match status" value="1"/>
</dbReference>
<keyword evidence="7 12" id="KW-0808">Transferase</keyword>
<dbReference type="RefSeq" id="WP_011792579.1">
    <property type="nucleotide sequence ID" value="NC_008751.1"/>
</dbReference>
<dbReference type="InterPro" id="IPR002942">
    <property type="entry name" value="S4_RNA-bd"/>
</dbReference>
<dbReference type="HOGENOM" id="CLU_488117_0_0_7"/>
<dbReference type="PROSITE" id="PS51219">
    <property type="entry name" value="DPCK"/>
    <property type="match status" value="1"/>
</dbReference>
<dbReference type="GO" id="GO:0004140">
    <property type="term" value="F:dephospho-CoA kinase activity"/>
    <property type="evidence" value="ECO:0007669"/>
    <property type="project" value="UniProtKB-UniRule"/>
</dbReference>
<name>A0A0H3A8P3_NITV4</name>
<dbReference type="Proteomes" id="UP000009173">
    <property type="component" value="Chromosome"/>
</dbReference>
<dbReference type="Gene3D" id="3.30.2350.10">
    <property type="entry name" value="Pseudouridine synthase"/>
    <property type="match status" value="1"/>
</dbReference>
<dbReference type="InterPro" id="IPR027417">
    <property type="entry name" value="P-loop_NTPase"/>
</dbReference>
<dbReference type="SUPFAM" id="SSF55174">
    <property type="entry name" value="Alpha-L RNA-binding motif"/>
    <property type="match status" value="1"/>
</dbReference>
<keyword evidence="3 7" id="KW-0547">Nucleotide-binding</keyword>
<dbReference type="CDD" id="cd02869">
    <property type="entry name" value="PseudoU_synth_RluA_like"/>
    <property type="match status" value="1"/>
</dbReference>
<evidence type="ECO:0000256" key="10">
    <source>
        <dbReference type="PROSITE-ProRule" id="PRU00182"/>
    </source>
</evidence>
<comment type="catalytic activity">
    <reaction evidence="7">
        <text>3'-dephospho-CoA + ATP = ADP + CoA + H(+)</text>
        <dbReference type="Rhea" id="RHEA:18245"/>
        <dbReference type="ChEBI" id="CHEBI:15378"/>
        <dbReference type="ChEBI" id="CHEBI:30616"/>
        <dbReference type="ChEBI" id="CHEBI:57287"/>
        <dbReference type="ChEBI" id="CHEBI:57328"/>
        <dbReference type="ChEBI" id="CHEBI:456216"/>
        <dbReference type="EC" id="2.7.1.24"/>
    </reaction>
</comment>
<dbReference type="PANTHER" id="PTHR21600">
    <property type="entry name" value="MITOCHONDRIAL RNA PSEUDOURIDINE SYNTHASE"/>
    <property type="match status" value="1"/>
</dbReference>
<dbReference type="Pfam" id="PF01121">
    <property type="entry name" value="CoaE"/>
    <property type="match status" value="1"/>
</dbReference>
<evidence type="ECO:0000256" key="5">
    <source>
        <dbReference type="ARBA" id="ARBA00022993"/>
    </source>
</evidence>
<dbReference type="GO" id="GO:0000455">
    <property type="term" value="P:enzyme-directed rRNA pseudouridine synthesis"/>
    <property type="evidence" value="ECO:0007669"/>
    <property type="project" value="TreeGrafter"/>
</dbReference>
<keyword evidence="7 12" id="KW-0418">Kinase</keyword>
<evidence type="ECO:0000256" key="7">
    <source>
        <dbReference type="HAMAP-Rule" id="MF_00376"/>
    </source>
</evidence>
<dbReference type="GO" id="GO:0003723">
    <property type="term" value="F:RNA binding"/>
    <property type="evidence" value="ECO:0007669"/>
    <property type="project" value="UniProtKB-KW"/>
</dbReference>
<comment type="function">
    <text evidence="7">Catalyzes the phosphorylation of the 3'-hydroxyl group of dephosphocoenzyme A to form coenzyme A.</text>
</comment>
<dbReference type="EMBL" id="CP000527">
    <property type="protein sequence ID" value="ABM28985.1"/>
    <property type="molecule type" value="Genomic_DNA"/>
</dbReference>
<evidence type="ECO:0000256" key="6">
    <source>
        <dbReference type="ARBA" id="ARBA00023235"/>
    </source>
</evidence>
<dbReference type="PANTHER" id="PTHR21600:SF87">
    <property type="entry name" value="RNA PSEUDOURIDYLATE SYNTHASE DOMAIN-CONTAINING PROTEIN 1"/>
    <property type="match status" value="1"/>
</dbReference>
<evidence type="ECO:0000256" key="8">
    <source>
        <dbReference type="NCBIfam" id="TIGR00152"/>
    </source>
</evidence>
<dbReference type="GO" id="GO:0015937">
    <property type="term" value="P:coenzyme A biosynthetic process"/>
    <property type="evidence" value="ECO:0007669"/>
    <property type="project" value="UniProtKB-UniRule"/>
</dbReference>
<dbReference type="SUPFAM" id="SSF55120">
    <property type="entry name" value="Pseudouridine synthase"/>
    <property type="match status" value="1"/>
</dbReference>
<dbReference type="InterPro" id="IPR006224">
    <property type="entry name" value="PsdUridine_synth_RluA-like_CS"/>
</dbReference>
<dbReference type="SMART" id="SM00363">
    <property type="entry name" value="S4"/>
    <property type="match status" value="1"/>
</dbReference>
<dbReference type="SUPFAM" id="SSF52540">
    <property type="entry name" value="P-loop containing nucleoside triphosphate hydrolases"/>
    <property type="match status" value="1"/>
</dbReference>
<evidence type="ECO:0000259" key="11">
    <source>
        <dbReference type="SMART" id="SM00363"/>
    </source>
</evidence>
<dbReference type="GO" id="GO:0005737">
    <property type="term" value="C:cytoplasm"/>
    <property type="evidence" value="ECO:0007669"/>
    <property type="project" value="UniProtKB-SubCell"/>
</dbReference>
<feature type="active site" evidence="9">
    <location>
        <position position="150"/>
    </location>
</feature>
<evidence type="ECO:0000256" key="9">
    <source>
        <dbReference type="PIRSR" id="PIRSR606225-1"/>
    </source>
</evidence>
<dbReference type="InterPro" id="IPR020103">
    <property type="entry name" value="PsdUridine_synth_cat_dom_sf"/>
</dbReference>
<feature type="binding site" evidence="7">
    <location>
        <begin position="332"/>
        <end position="337"/>
    </location>
    <ligand>
        <name>ATP</name>
        <dbReference type="ChEBI" id="CHEBI:30616"/>
    </ligand>
</feature>